<dbReference type="Proteomes" id="UP001500466">
    <property type="component" value="Unassembled WGS sequence"/>
</dbReference>
<dbReference type="InterPro" id="IPR010982">
    <property type="entry name" value="Lambda_DNA-bd_dom_sf"/>
</dbReference>
<protein>
    <recommendedName>
        <fullName evidence="1">HTH cro/C1-type domain-containing protein</fullName>
    </recommendedName>
</protein>
<dbReference type="Gene3D" id="1.10.260.40">
    <property type="entry name" value="lambda repressor-like DNA-binding domains"/>
    <property type="match status" value="1"/>
</dbReference>
<accession>A0ABP9ID85</accession>
<dbReference type="RefSeq" id="WP_345680689.1">
    <property type="nucleotide sequence ID" value="NZ_BAABHS010000052.1"/>
</dbReference>
<dbReference type="EMBL" id="BAABHS010000052">
    <property type="protein sequence ID" value="GAA4994278.1"/>
    <property type="molecule type" value="Genomic_DNA"/>
</dbReference>
<keyword evidence="3" id="KW-1185">Reference proteome</keyword>
<sequence length="143" mass="15543">MPRSAELPSLAAKLEALFRSRPGRPYSNQEVSDEINRRARGDGTTVSASLLQQLRSGSKTNPTVNTVEAIADFFGVPAAHFLSGSADGVLPEERALLESMRDNDVRSVALRANGLSPDSLRMIISVIEQARRLEHLDENNDGT</sequence>
<feature type="domain" description="HTH cro/C1-type" evidence="1">
    <location>
        <begin position="46"/>
        <end position="81"/>
    </location>
</feature>
<evidence type="ECO:0000259" key="1">
    <source>
        <dbReference type="PROSITE" id="PS50943"/>
    </source>
</evidence>
<name>A0ABP9ID85_9ACTN</name>
<evidence type="ECO:0000313" key="2">
    <source>
        <dbReference type="EMBL" id="GAA4994278.1"/>
    </source>
</evidence>
<gene>
    <name evidence="2" type="ORF">GCM10023205_78770</name>
</gene>
<dbReference type="InterPro" id="IPR001387">
    <property type="entry name" value="Cro/C1-type_HTH"/>
</dbReference>
<comment type="caution">
    <text evidence="2">The sequence shown here is derived from an EMBL/GenBank/DDBJ whole genome shotgun (WGS) entry which is preliminary data.</text>
</comment>
<dbReference type="PROSITE" id="PS50943">
    <property type="entry name" value="HTH_CROC1"/>
    <property type="match status" value="1"/>
</dbReference>
<proteinExistence type="predicted"/>
<dbReference type="SUPFAM" id="SSF47413">
    <property type="entry name" value="lambda repressor-like DNA-binding domains"/>
    <property type="match status" value="1"/>
</dbReference>
<evidence type="ECO:0000313" key="3">
    <source>
        <dbReference type="Proteomes" id="UP001500466"/>
    </source>
</evidence>
<reference evidence="3" key="1">
    <citation type="journal article" date="2019" name="Int. J. Syst. Evol. Microbiol.">
        <title>The Global Catalogue of Microorganisms (GCM) 10K type strain sequencing project: providing services to taxonomists for standard genome sequencing and annotation.</title>
        <authorList>
            <consortium name="The Broad Institute Genomics Platform"/>
            <consortium name="The Broad Institute Genome Sequencing Center for Infectious Disease"/>
            <person name="Wu L."/>
            <person name="Ma J."/>
        </authorList>
    </citation>
    <scope>NUCLEOTIDE SEQUENCE [LARGE SCALE GENOMIC DNA]</scope>
    <source>
        <strain evidence="3">JCM 17986</strain>
    </source>
</reference>
<organism evidence="2 3">
    <name type="scientific">Yinghuangia aomiensis</name>
    <dbReference type="NCBI Taxonomy" id="676205"/>
    <lineage>
        <taxon>Bacteria</taxon>
        <taxon>Bacillati</taxon>
        <taxon>Actinomycetota</taxon>
        <taxon>Actinomycetes</taxon>
        <taxon>Kitasatosporales</taxon>
        <taxon>Streptomycetaceae</taxon>
        <taxon>Yinghuangia</taxon>
    </lineage>
</organism>